<dbReference type="GeneID" id="20313568"/>
<accession>H6CB41</accession>
<proteinExistence type="predicted"/>
<dbReference type="Proteomes" id="UP000007304">
    <property type="component" value="Unassembled WGS sequence"/>
</dbReference>
<feature type="compositionally biased region" description="Polar residues" evidence="1">
    <location>
        <begin position="1"/>
        <end position="11"/>
    </location>
</feature>
<protein>
    <submittedName>
        <fullName evidence="2">Uncharacterized protein</fullName>
    </submittedName>
</protein>
<feature type="region of interest" description="Disordered" evidence="1">
    <location>
        <begin position="1"/>
        <end position="38"/>
    </location>
</feature>
<dbReference type="HOGENOM" id="CLU_1906752_0_0_1"/>
<organism evidence="2 3">
    <name type="scientific">Exophiala dermatitidis (strain ATCC 34100 / CBS 525.76 / NIH/UT8656)</name>
    <name type="common">Black yeast</name>
    <name type="synonym">Wangiella dermatitidis</name>
    <dbReference type="NCBI Taxonomy" id="858893"/>
    <lineage>
        <taxon>Eukaryota</taxon>
        <taxon>Fungi</taxon>
        <taxon>Dikarya</taxon>
        <taxon>Ascomycota</taxon>
        <taxon>Pezizomycotina</taxon>
        <taxon>Eurotiomycetes</taxon>
        <taxon>Chaetothyriomycetidae</taxon>
        <taxon>Chaetothyriales</taxon>
        <taxon>Herpotrichiellaceae</taxon>
        <taxon>Exophiala</taxon>
    </lineage>
</organism>
<reference evidence="2" key="1">
    <citation type="submission" date="2011-07" db="EMBL/GenBank/DDBJ databases">
        <title>The Genome Sequence of Exophiala (Wangiella) dermatitidis NIH/UT8656.</title>
        <authorList>
            <consortium name="The Broad Institute Genome Sequencing Platform"/>
            <person name="Cuomo C."/>
            <person name="Wang Z."/>
            <person name="Hunicke-Smith S."/>
            <person name="Szanislo P.J."/>
            <person name="Earl A."/>
            <person name="Young S.K."/>
            <person name="Zeng Q."/>
            <person name="Gargeya S."/>
            <person name="Fitzgerald M."/>
            <person name="Haas B."/>
            <person name="Abouelleil A."/>
            <person name="Alvarado L."/>
            <person name="Arachchi H.M."/>
            <person name="Berlin A."/>
            <person name="Brown A."/>
            <person name="Chapman S.B."/>
            <person name="Chen Z."/>
            <person name="Dunbar C."/>
            <person name="Freedman E."/>
            <person name="Gearin G."/>
            <person name="Gellesch M."/>
            <person name="Goldberg J."/>
            <person name="Griggs A."/>
            <person name="Gujja S."/>
            <person name="Heiman D."/>
            <person name="Howarth C."/>
            <person name="Larson L."/>
            <person name="Lui A."/>
            <person name="MacDonald P.J.P."/>
            <person name="Montmayeur A."/>
            <person name="Murphy C."/>
            <person name="Neiman D."/>
            <person name="Pearson M."/>
            <person name="Priest M."/>
            <person name="Roberts A."/>
            <person name="Saif S."/>
            <person name="Shea T."/>
            <person name="Shenoy N."/>
            <person name="Sisk P."/>
            <person name="Stolte C."/>
            <person name="Sykes S."/>
            <person name="Wortman J."/>
            <person name="Nusbaum C."/>
            <person name="Birren B."/>
        </authorList>
    </citation>
    <scope>NUCLEOTIDE SEQUENCE</scope>
    <source>
        <strain evidence="2">NIH/UT8656</strain>
    </source>
</reference>
<gene>
    <name evidence="2" type="ORF">HMPREF1120_08929</name>
</gene>
<evidence type="ECO:0000313" key="2">
    <source>
        <dbReference type="EMBL" id="EHY60989.1"/>
    </source>
</evidence>
<dbReference type="InParanoid" id="H6CB41"/>
<evidence type="ECO:0000256" key="1">
    <source>
        <dbReference type="SAM" id="MobiDB-lite"/>
    </source>
</evidence>
<sequence>MESMPSDQTLSGRHPTLQDHGGCRDGGAHGPSRAPNRVGGRTEYRLAILHDVTYFAPLMGEALADWSVDKFPEAVLYPSCGAEMKRRRTRAIGYIRIYNVVCVRWGCRNRIQQVPQLPLRHLSRCHGQFGLKGVLIERKASTGGR</sequence>
<name>H6CB41_EXODN</name>
<dbReference type="VEuPathDB" id="FungiDB:HMPREF1120_08929"/>
<dbReference type="AlphaFoldDB" id="H6CB41"/>
<evidence type="ECO:0000313" key="3">
    <source>
        <dbReference type="Proteomes" id="UP000007304"/>
    </source>
</evidence>
<keyword evidence="3" id="KW-1185">Reference proteome</keyword>
<dbReference type="EMBL" id="JH226137">
    <property type="protein sequence ID" value="EHY60989.1"/>
    <property type="molecule type" value="Genomic_DNA"/>
</dbReference>
<dbReference type="RefSeq" id="XP_009161449.1">
    <property type="nucleotide sequence ID" value="XM_009163201.1"/>
</dbReference>